<proteinExistence type="predicted"/>
<reference evidence="2" key="1">
    <citation type="journal article" date="2024" name="IScience">
        <title>Strigolactones Initiate the Formation of Haustorium-like Structures in Castilleja.</title>
        <authorList>
            <person name="Buerger M."/>
            <person name="Peterson D."/>
            <person name="Chory J."/>
        </authorList>
    </citation>
    <scope>NUCLEOTIDE SEQUENCE [LARGE SCALE GENOMIC DNA]</scope>
</reference>
<accession>A0ABD3BGM1</accession>
<sequence length="73" mass="8321">MIPMLNNSGLPLCLSVISHSIAFHKEKADHDRRREAMKKMRDEETLHVDEEELVLKEAKRFSCISLPCTAKAA</sequence>
<organism evidence="1 2">
    <name type="scientific">Castilleja foliolosa</name>
    <dbReference type="NCBI Taxonomy" id="1961234"/>
    <lineage>
        <taxon>Eukaryota</taxon>
        <taxon>Viridiplantae</taxon>
        <taxon>Streptophyta</taxon>
        <taxon>Embryophyta</taxon>
        <taxon>Tracheophyta</taxon>
        <taxon>Spermatophyta</taxon>
        <taxon>Magnoliopsida</taxon>
        <taxon>eudicotyledons</taxon>
        <taxon>Gunneridae</taxon>
        <taxon>Pentapetalae</taxon>
        <taxon>asterids</taxon>
        <taxon>lamiids</taxon>
        <taxon>Lamiales</taxon>
        <taxon>Orobanchaceae</taxon>
        <taxon>Pedicularideae</taxon>
        <taxon>Castillejinae</taxon>
        <taxon>Castilleja</taxon>
    </lineage>
</organism>
<gene>
    <name evidence="1" type="ORF">CASFOL_039814</name>
</gene>
<evidence type="ECO:0000313" key="2">
    <source>
        <dbReference type="Proteomes" id="UP001632038"/>
    </source>
</evidence>
<evidence type="ECO:0000313" key="1">
    <source>
        <dbReference type="EMBL" id="KAL3616424.1"/>
    </source>
</evidence>
<protein>
    <submittedName>
        <fullName evidence="1">Uncharacterized protein</fullName>
    </submittedName>
</protein>
<comment type="caution">
    <text evidence="1">The sequence shown here is derived from an EMBL/GenBank/DDBJ whole genome shotgun (WGS) entry which is preliminary data.</text>
</comment>
<keyword evidence="2" id="KW-1185">Reference proteome</keyword>
<name>A0ABD3BGM1_9LAMI</name>
<dbReference type="AlphaFoldDB" id="A0ABD3BGM1"/>
<dbReference type="Proteomes" id="UP001632038">
    <property type="component" value="Unassembled WGS sequence"/>
</dbReference>
<dbReference type="EMBL" id="JAVIJP010000092">
    <property type="protein sequence ID" value="KAL3616424.1"/>
    <property type="molecule type" value="Genomic_DNA"/>
</dbReference>